<keyword evidence="2" id="KW-1185">Reference proteome</keyword>
<dbReference type="HOGENOM" id="CLU_3088681_0_0_1"/>
<dbReference type="Proteomes" id="UP000001312">
    <property type="component" value="Unassembled WGS sequence"/>
</dbReference>
<evidence type="ECO:0000313" key="2">
    <source>
        <dbReference type="Proteomes" id="UP000001312"/>
    </source>
</evidence>
<dbReference type="InParanoid" id="A7EIM1"/>
<reference evidence="2" key="1">
    <citation type="journal article" date="2011" name="PLoS Genet.">
        <title>Genomic analysis of the necrotrophic fungal pathogens Sclerotinia sclerotiorum and Botrytis cinerea.</title>
        <authorList>
            <person name="Amselem J."/>
            <person name="Cuomo C.A."/>
            <person name="van Kan J.A."/>
            <person name="Viaud M."/>
            <person name="Benito E.P."/>
            <person name="Couloux A."/>
            <person name="Coutinho P.M."/>
            <person name="de Vries R.P."/>
            <person name="Dyer P.S."/>
            <person name="Fillinger S."/>
            <person name="Fournier E."/>
            <person name="Gout L."/>
            <person name="Hahn M."/>
            <person name="Kohn L."/>
            <person name="Lapalu N."/>
            <person name="Plummer K.M."/>
            <person name="Pradier J.M."/>
            <person name="Quevillon E."/>
            <person name="Sharon A."/>
            <person name="Simon A."/>
            <person name="ten Have A."/>
            <person name="Tudzynski B."/>
            <person name="Tudzynski P."/>
            <person name="Wincker P."/>
            <person name="Andrew M."/>
            <person name="Anthouard V."/>
            <person name="Beever R.E."/>
            <person name="Beffa R."/>
            <person name="Benoit I."/>
            <person name="Bouzid O."/>
            <person name="Brault B."/>
            <person name="Chen Z."/>
            <person name="Choquer M."/>
            <person name="Collemare J."/>
            <person name="Cotton P."/>
            <person name="Danchin E.G."/>
            <person name="Da Silva C."/>
            <person name="Gautier A."/>
            <person name="Giraud C."/>
            <person name="Giraud T."/>
            <person name="Gonzalez C."/>
            <person name="Grossetete S."/>
            <person name="Guldener U."/>
            <person name="Henrissat B."/>
            <person name="Howlett B.J."/>
            <person name="Kodira C."/>
            <person name="Kretschmer M."/>
            <person name="Lappartient A."/>
            <person name="Leroch M."/>
            <person name="Levis C."/>
            <person name="Mauceli E."/>
            <person name="Neuveglise C."/>
            <person name="Oeser B."/>
            <person name="Pearson M."/>
            <person name="Poulain J."/>
            <person name="Poussereau N."/>
            <person name="Quesneville H."/>
            <person name="Rascle C."/>
            <person name="Schumacher J."/>
            <person name="Segurens B."/>
            <person name="Sexton A."/>
            <person name="Silva E."/>
            <person name="Sirven C."/>
            <person name="Soanes D.M."/>
            <person name="Talbot N.J."/>
            <person name="Templeton M."/>
            <person name="Yandava C."/>
            <person name="Yarden O."/>
            <person name="Zeng Q."/>
            <person name="Rollins J.A."/>
            <person name="Lebrun M.H."/>
            <person name="Dickman M."/>
        </authorList>
    </citation>
    <scope>NUCLEOTIDE SEQUENCE [LARGE SCALE GENOMIC DNA]</scope>
    <source>
        <strain evidence="2">ATCC 18683 / 1980 / Ss-1</strain>
    </source>
</reference>
<protein>
    <submittedName>
        <fullName evidence="1">Uncharacterized protein</fullName>
    </submittedName>
</protein>
<sequence>MSDVVILDETGKIVPCGEMTTFHVTFNGAKRMVVPTPGMLRKLQHGTNARCR</sequence>
<dbReference type="RefSeq" id="XP_001593736.1">
    <property type="nucleotide sequence ID" value="XM_001593686.1"/>
</dbReference>
<gene>
    <name evidence="1" type="ORF">SS1G_05164</name>
</gene>
<organism evidence="1 2">
    <name type="scientific">Sclerotinia sclerotiorum (strain ATCC 18683 / 1980 / Ss-1)</name>
    <name type="common">White mold</name>
    <name type="synonym">Whetzelinia sclerotiorum</name>
    <dbReference type="NCBI Taxonomy" id="665079"/>
    <lineage>
        <taxon>Eukaryota</taxon>
        <taxon>Fungi</taxon>
        <taxon>Dikarya</taxon>
        <taxon>Ascomycota</taxon>
        <taxon>Pezizomycotina</taxon>
        <taxon>Leotiomycetes</taxon>
        <taxon>Helotiales</taxon>
        <taxon>Sclerotiniaceae</taxon>
        <taxon>Sclerotinia</taxon>
    </lineage>
</organism>
<accession>A7EIM1</accession>
<name>A7EIM1_SCLS1</name>
<dbReference type="KEGG" id="ssl:SS1G_05164"/>
<dbReference type="GeneID" id="5489918"/>
<dbReference type="AlphaFoldDB" id="A7EIM1"/>
<proteinExistence type="predicted"/>
<dbReference type="EMBL" id="CH476626">
    <property type="protein sequence ID" value="EDO02687.1"/>
    <property type="molecule type" value="Genomic_DNA"/>
</dbReference>
<evidence type="ECO:0000313" key="1">
    <source>
        <dbReference type="EMBL" id="EDO02687.1"/>
    </source>
</evidence>